<gene>
    <name evidence="3" type="ORF">KTC_12140</name>
</gene>
<protein>
    <submittedName>
        <fullName evidence="3">Uncharacterized protein</fullName>
    </submittedName>
</protein>
<name>A0A455SDE0_9CHLR</name>
<feature type="transmembrane region" description="Helical" evidence="2">
    <location>
        <begin position="67"/>
        <end position="88"/>
    </location>
</feature>
<feature type="transmembrane region" description="Helical" evidence="2">
    <location>
        <begin position="95"/>
        <end position="115"/>
    </location>
</feature>
<evidence type="ECO:0000256" key="2">
    <source>
        <dbReference type="SAM" id="Phobius"/>
    </source>
</evidence>
<keyword evidence="2" id="KW-1133">Transmembrane helix</keyword>
<feature type="compositionally biased region" description="Low complexity" evidence="1">
    <location>
        <begin position="10"/>
        <end position="26"/>
    </location>
</feature>
<keyword evidence="2" id="KW-0472">Membrane</keyword>
<organism evidence="3">
    <name type="scientific">Thermosporothrix sp. COM3</name>
    <dbReference type="NCBI Taxonomy" id="2490863"/>
    <lineage>
        <taxon>Bacteria</taxon>
        <taxon>Bacillati</taxon>
        <taxon>Chloroflexota</taxon>
        <taxon>Ktedonobacteria</taxon>
        <taxon>Ktedonobacterales</taxon>
        <taxon>Thermosporotrichaceae</taxon>
        <taxon>Thermosporothrix</taxon>
    </lineage>
</organism>
<proteinExistence type="predicted"/>
<sequence>MSTNHPNSRPSSTTSPQATSAPSPTAHINSTRDLGGCLIALLVFLMIGHILISLVDILNPVAFPNDIPYPIIAPAVRLMAVAGCIGVLKLRKWGAYLVFVAYAIGGVLSVLDIVRAATPEVASAAVGATILGLILPAILIGLIISRWRYLE</sequence>
<feature type="region of interest" description="Disordered" evidence="1">
    <location>
        <begin position="1"/>
        <end position="27"/>
    </location>
</feature>
<feature type="transmembrane region" description="Helical" evidence="2">
    <location>
        <begin position="34"/>
        <end position="55"/>
    </location>
</feature>
<feature type="transmembrane region" description="Helical" evidence="2">
    <location>
        <begin position="121"/>
        <end position="144"/>
    </location>
</feature>
<dbReference type="EMBL" id="AP019376">
    <property type="protein sequence ID" value="BBH86463.1"/>
    <property type="molecule type" value="Genomic_DNA"/>
</dbReference>
<keyword evidence="2" id="KW-0812">Transmembrane</keyword>
<dbReference type="AlphaFoldDB" id="A0A455SDE0"/>
<reference evidence="3" key="1">
    <citation type="submission" date="2018-12" db="EMBL/GenBank/DDBJ databases">
        <title>Novel natural products biosynthetic potential of the class Ktedonobacteria.</title>
        <authorList>
            <person name="Zheng Y."/>
            <person name="Saitou A."/>
            <person name="Wang C.M."/>
            <person name="Toyoda A."/>
            <person name="Minakuchi Y."/>
            <person name="Sekiguchi Y."/>
            <person name="Ueda K."/>
            <person name="Takano H."/>
            <person name="Sakai Y."/>
            <person name="Yokota A."/>
            <person name="Yabe S."/>
        </authorList>
    </citation>
    <scope>NUCLEOTIDE SEQUENCE</scope>
    <source>
        <strain evidence="3">COM3</strain>
    </source>
</reference>
<evidence type="ECO:0000313" key="3">
    <source>
        <dbReference type="EMBL" id="BBH86463.1"/>
    </source>
</evidence>
<accession>A0A455SDE0</accession>
<evidence type="ECO:0000256" key="1">
    <source>
        <dbReference type="SAM" id="MobiDB-lite"/>
    </source>
</evidence>